<dbReference type="Pfam" id="PF01590">
    <property type="entry name" value="GAF"/>
    <property type="match status" value="1"/>
</dbReference>
<dbReference type="Gene3D" id="3.30.450.40">
    <property type="match status" value="1"/>
</dbReference>
<keyword evidence="1" id="KW-0472">Membrane</keyword>
<reference evidence="3 4" key="1">
    <citation type="submission" date="2015-10" db="EMBL/GenBank/DDBJ databases">
        <title>Draft genome sequence of pyrrolomycin-producing Streptomyces vitaminophilus.</title>
        <authorList>
            <person name="Graham D.E."/>
            <person name="Mahan K.M."/>
            <person name="Klingeman D.M."/>
            <person name="Hettich R.L."/>
            <person name="Parry R.J."/>
        </authorList>
    </citation>
    <scope>NUCLEOTIDE SEQUENCE [LARGE SCALE GENOMIC DNA]</scope>
    <source>
        <strain evidence="3 4">ATCC 31673</strain>
    </source>
</reference>
<gene>
    <name evidence="3" type="ORF">AQ490_04700</name>
</gene>
<accession>A0A0T6LNK8</accession>
<proteinExistence type="predicted"/>
<protein>
    <recommendedName>
        <fullName evidence="2">GAF domain-containing protein</fullName>
    </recommendedName>
</protein>
<keyword evidence="1" id="KW-0812">Transmembrane</keyword>
<feature type="transmembrane region" description="Helical" evidence="1">
    <location>
        <begin position="12"/>
        <end position="35"/>
    </location>
</feature>
<dbReference type="InterPro" id="IPR029016">
    <property type="entry name" value="GAF-like_dom_sf"/>
</dbReference>
<evidence type="ECO:0000259" key="2">
    <source>
        <dbReference type="Pfam" id="PF01590"/>
    </source>
</evidence>
<dbReference type="Proteomes" id="UP000050867">
    <property type="component" value="Unassembled WGS sequence"/>
</dbReference>
<evidence type="ECO:0000313" key="4">
    <source>
        <dbReference type="Proteomes" id="UP000050867"/>
    </source>
</evidence>
<organism evidence="3 4">
    <name type="scientific">Wenjunlia vitaminophila</name>
    <name type="common">Streptomyces vitaminophilus</name>
    <dbReference type="NCBI Taxonomy" id="76728"/>
    <lineage>
        <taxon>Bacteria</taxon>
        <taxon>Bacillati</taxon>
        <taxon>Actinomycetota</taxon>
        <taxon>Actinomycetes</taxon>
        <taxon>Kitasatosporales</taxon>
        <taxon>Streptomycetaceae</taxon>
        <taxon>Wenjunlia</taxon>
    </lineage>
</organism>
<dbReference type="SUPFAM" id="SSF55781">
    <property type="entry name" value="GAF domain-like"/>
    <property type="match status" value="1"/>
</dbReference>
<comment type="caution">
    <text evidence="3">The sequence shown here is derived from an EMBL/GenBank/DDBJ whole genome shotgun (WGS) entry which is preliminary data.</text>
</comment>
<keyword evidence="4" id="KW-1185">Reference proteome</keyword>
<feature type="domain" description="GAF" evidence="2">
    <location>
        <begin position="171"/>
        <end position="252"/>
    </location>
</feature>
<keyword evidence="1" id="KW-1133">Transmembrane helix</keyword>
<name>A0A0T6LNK8_WENVI</name>
<dbReference type="InterPro" id="IPR003018">
    <property type="entry name" value="GAF"/>
</dbReference>
<evidence type="ECO:0000256" key="1">
    <source>
        <dbReference type="SAM" id="Phobius"/>
    </source>
</evidence>
<feature type="transmembrane region" description="Helical" evidence="1">
    <location>
        <begin position="41"/>
        <end position="61"/>
    </location>
</feature>
<dbReference type="EMBL" id="LLZU01000035">
    <property type="protein sequence ID" value="KRV47691.1"/>
    <property type="molecule type" value="Genomic_DNA"/>
</dbReference>
<dbReference type="AlphaFoldDB" id="A0A0T6LNK8"/>
<sequence length="255" mass="27730">MLRSRIMGSRRWVLSRGTVVAGFLSVLSYTASIVAGLEQPTWLLISVIGAGSLAVVFTIVLSARDVRTAEQAAHQAAAEQRRALQEMLVPLVHTLGEVAARPSARERERLQQRMKSAVVGAARIIGPENTRACLLEIAGPPGGRVLSCPTGLWFGRQEAPRAVFCEGEPRGDRLLRHMDQRRPLFVPDMELEPPEQRTRSRTYRTCIAAAVAPSANHEAFGLLTLDSPEAGDLTEEDIKIVEILGQLLGAALAIK</sequence>
<evidence type="ECO:0000313" key="3">
    <source>
        <dbReference type="EMBL" id="KRV47691.1"/>
    </source>
</evidence>